<accession>G2GLP8</accession>
<dbReference type="Proteomes" id="UP000004217">
    <property type="component" value="Unassembled WGS sequence"/>
</dbReference>
<feature type="region of interest" description="Disordered" evidence="1">
    <location>
        <begin position="139"/>
        <end position="186"/>
    </location>
</feature>
<feature type="transmembrane region" description="Helical" evidence="2">
    <location>
        <begin position="116"/>
        <end position="135"/>
    </location>
</feature>
<keyword evidence="2" id="KW-0812">Transmembrane</keyword>
<keyword evidence="2" id="KW-1133">Transmembrane helix</keyword>
<dbReference type="EMBL" id="AGBF01000213">
    <property type="protein sequence ID" value="EGX55579.1"/>
    <property type="molecule type" value="Genomic_DNA"/>
</dbReference>
<evidence type="ECO:0000256" key="1">
    <source>
        <dbReference type="SAM" id="MobiDB-lite"/>
    </source>
</evidence>
<proteinExistence type="predicted"/>
<evidence type="ECO:0000313" key="3">
    <source>
        <dbReference type="EMBL" id="EGX55579.1"/>
    </source>
</evidence>
<organism evidence="3 4">
    <name type="scientific">Streptomyces zinciresistens K42</name>
    <dbReference type="NCBI Taxonomy" id="700597"/>
    <lineage>
        <taxon>Bacteria</taxon>
        <taxon>Bacillati</taxon>
        <taxon>Actinomycetota</taxon>
        <taxon>Actinomycetes</taxon>
        <taxon>Kitasatosporales</taxon>
        <taxon>Streptomycetaceae</taxon>
        <taxon>Streptomyces</taxon>
    </lineage>
</organism>
<feature type="region of interest" description="Disordered" evidence="1">
    <location>
        <begin position="1"/>
        <end position="112"/>
    </location>
</feature>
<feature type="non-terminal residue" evidence="3">
    <location>
        <position position="186"/>
    </location>
</feature>
<evidence type="ECO:0000313" key="4">
    <source>
        <dbReference type="Proteomes" id="UP000004217"/>
    </source>
</evidence>
<evidence type="ECO:0000256" key="2">
    <source>
        <dbReference type="SAM" id="Phobius"/>
    </source>
</evidence>
<sequence>MSEPNDPACPECGTPRAADGTPACPCTRRASEARREARTAEAAAAEDFDPVRLRPFVDLGEDGDPPSLPGAVLSPAGGSGSGEDALTSPDPAAARPAVPGAERADASPRPARSRTVLLTASGATLAVLLTGAYLGGMFTYDNPARGDAAPGGLRAPVPTGSAPDGTSVEGGPARAASVPPPPDGRP</sequence>
<gene>
    <name evidence="3" type="ORF">SZN_32251</name>
</gene>
<keyword evidence="4" id="KW-1185">Reference proteome</keyword>
<comment type="caution">
    <text evidence="3">The sequence shown here is derived from an EMBL/GenBank/DDBJ whole genome shotgun (WGS) entry which is preliminary data.</text>
</comment>
<dbReference type="AlphaFoldDB" id="G2GLP8"/>
<reference evidence="3 4" key="1">
    <citation type="submission" date="2011-08" db="EMBL/GenBank/DDBJ databases">
        <authorList>
            <person name="Lin Y."/>
            <person name="Hao X."/>
            <person name="Johnstone L."/>
            <person name="Miller S.J."/>
            <person name="Wei G."/>
            <person name="Rensing C."/>
        </authorList>
    </citation>
    <scope>NUCLEOTIDE SEQUENCE [LARGE SCALE GENOMIC DNA]</scope>
    <source>
        <strain evidence="3 4">K42</strain>
    </source>
</reference>
<keyword evidence="2" id="KW-0472">Membrane</keyword>
<feature type="compositionally biased region" description="Basic and acidic residues" evidence="1">
    <location>
        <begin position="29"/>
        <end position="39"/>
    </location>
</feature>
<name>G2GLP8_9ACTN</name>
<protein>
    <submittedName>
        <fullName evidence="3">Peptidoglycan-binding membrane protein</fullName>
    </submittedName>
</protein>